<sequence>MKSNDQTHPDLVLDPAQLKRIESVHRGFLYQHLYAVGCLFLAQASGVKEVLVELDEDVELSTDAGRVYVQVKTRSRPLMPGDAAGALERFELIRQEDGPGLRAGKPFFVIVANQPLGETLQNEVDEDKTSSDMIYLYPESKAARPDYLPPAWSTLEEAAQWCVTQAEKLNFSLLSPSALTWKMAGLVMLASAAGDGNIRHVFRSSELPSLFEQLIVQLQDFPTPLASYRPQQNEPTFISDERVRIICGLSGAGKTTWAAHAALLSPEPCAYYDVGDLPGPAIASSLVRELASKYSKRDPEGIRQILLPGASGYEAITTFDRFMEQSGAPLVVVIDNAHRIPVANLRDLLNATRHIRFILLCQPHENIRELEAVMALRRETLPGWDIDTVARVASTAGAFGSAQAFEQLRIYSGGLPLYVDSAITVALSEYGGDIEALCADLAQQANVVETAQEVILARVYDGYDQVTQNALAVVSLADTGLTHDEVVRLLSATLKLSQGGAAAAIRKIQATGTVEVFGAKTLKVHDAIRALGLRHLELMGEGVITAGLLALKELLIQSLERHRDTSRFSLLTRVFIRLNDVMTLIGLAGEELFYEMGVSVDITSSLKQALEDGGLNPHQAFWALDGLVFSFMREGRFDEVSDPLSAMEQLLDVHGFGFREQIAWAMRKILFASDQGHEDEVTRAVAYAAPKIPDADHQRVFDYNHAVALWKLKKNKQAEALCKKVADEYFEILGLTPNAVMGKNSDVLWTVIKQPADVHEHIKHLADTLEVYAKAREAQGLHAPLQRIHAMKFYGMVEGYESIVRVGQDLADEFVGVKDFQGAREVMEQHVLPVVARAGLIARMVQVSSQYAVILAWCGDHRGAIAEMHRLEPYLEGLDVVQRHELEGQTALIAGIISEAKRVAARQTMVGVARNERCPCGSGLKFKKCHGA</sequence>
<dbReference type="SUPFAM" id="SSF103642">
    <property type="entry name" value="Sec-C motif"/>
    <property type="match status" value="1"/>
</dbReference>
<dbReference type="GO" id="GO:0016887">
    <property type="term" value="F:ATP hydrolysis activity"/>
    <property type="evidence" value="ECO:0007669"/>
    <property type="project" value="InterPro"/>
</dbReference>
<dbReference type="InterPro" id="IPR004027">
    <property type="entry name" value="SEC_C_motif"/>
</dbReference>
<reference evidence="2 3" key="1">
    <citation type="submission" date="2015-09" db="EMBL/GenBank/DDBJ databases">
        <title>Genome announcement of multiple Pseudomonas syringae strains.</title>
        <authorList>
            <person name="Thakur S."/>
            <person name="Wang P.W."/>
            <person name="Gong Y."/>
            <person name="Weir B.S."/>
            <person name="Guttman D.S."/>
        </authorList>
    </citation>
    <scope>NUCLEOTIDE SEQUENCE [LARGE SCALE GENOMIC DNA]</scope>
    <source>
        <strain evidence="2 3">ICMP9151</strain>
    </source>
</reference>
<accession>A0AA40P011</accession>
<dbReference type="SUPFAM" id="SSF52540">
    <property type="entry name" value="P-loop containing nucleoside triphosphate hydrolases"/>
    <property type="match status" value="1"/>
</dbReference>
<feature type="domain" description="ORC1/DEAH AAA+ ATPase" evidence="1">
    <location>
        <begin position="241"/>
        <end position="364"/>
    </location>
</feature>
<protein>
    <recommendedName>
        <fullName evidence="1">ORC1/DEAH AAA+ ATPase domain-containing protein</fullName>
    </recommendedName>
</protein>
<dbReference type="Gene3D" id="3.40.50.300">
    <property type="entry name" value="P-loop containing nucleotide triphosphate hydrolases"/>
    <property type="match status" value="1"/>
</dbReference>
<comment type="caution">
    <text evidence="2">The sequence shown here is derived from an EMBL/GenBank/DDBJ whole genome shotgun (WGS) entry which is preliminary data.</text>
</comment>
<dbReference type="Pfam" id="PF02810">
    <property type="entry name" value="SEC-C"/>
    <property type="match status" value="1"/>
</dbReference>
<name>A0AA40P011_9PSED</name>
<dbReference type="InterPro" id="IPR049945">
    <property type="entry name" value="AAA_22"/>
</dbReference>
<organism evidence="2 3">
    <name type="scientific">Pseudomonas tremae</name>
    <dbReference type="NCBI Taxonomy" id="200454"/>
    <lineage>
        <taxon>Bacteria</taxon>
        <taxon>Pseudomonadati</taxon>
        <taxon>Pseudomonadota</taxon>
        <taxon>Gammaproteobacteria</taxon>
        <taxon>Pseudomonadales</taxon>
        <taxon>Pseudomonadaceae</taxon>
        <taxon>Pseudomonas</taxon>
    </lineage>
</organism>
<evidence type="ECO:0000259" key="1">
    <source>
        <dbReference type="Pfam" id="PF13401"/>
    </source>
</evidence>
<dbReference type="RefSeq" id="WP_054998281.1">
    <property type="nucleotide sequence ID" value="NZ_LJRO01000458.1"/>
</dbReference>
<dbReference type="Proteomes" id="UP000050523">
    <property type="component" value="Unassembled WGS sequence"/>
</dbReference>
<evidence type="ECO:0000313" key="3">
    <source>
        <dbReference type="Proteomes" id="UP000050523"/>
    </source>
</evidence>
<dbReference type="Gene3D" id="3.10.450.50">
    <property type="match status" value="1"/>
</dbReference>
<gene>
    <name evidence="2" type="ORF">ALO43_03469</name>
</gene>
<dbReference type="AlphaFoldDB" id="A0AA40P011"/>
<evidence type="ECO:0000313" key="2">
    <source>
        <dbReference type="EMBL" id="KPY92204.1"/>
    </source>
</evidence>
<dbReference type="Pfam" id="PF13401">
    <property type="entry name" value="AAA_22"/>
    <property type="match status" value="1"/>
</dbReference>
<dbReference type="EMBL" id="LJRO01000458">
    <property type="protein sequence ID" value="KPY92204.1"/>
    <property type="molecule type" value="Genomic_DNA"/>
</dbReference>
<proteinExistence type="predicted"/>
<dbReference type="InterPro" id="IPR027417">
    <property type="entry name" value="P-loop_NTPase"/>
</dbReference>